<name>A0ACC2GSZ0_DALPE</name>
<keyword evidence="2" id="KW-1185">Reference proteome</keyword>
<dbReference type="Proteomes" id="UP001157502">
    <property type="component" value="Chromosome 9"/>
</dbReference>
<evidence type="ECO:0000313" key="1">
    <source>
        <dbReference type="EMBL" id="KAJ8006752.1"/>
    </source>
</evidence>
<reference evidence="1" key="1">
    <citation type="submission" date="2021-05" db="EMBL/GenBank/DDBJ databases">
        <authorList>
            <person name="Pan Q."/>
            <person name="Jouanno E."/>
            <person name="Zahm M."/>
            <person name="Klopp C."/>
            <person name="Cabau C."/>
            <person name="Louis A."/>
            <person name="Berthelot C."/>
            <person name="Parey E."/>
            <person name="Roest Crollius H."/>
            <person name="Montfort J."/>
            <person name="Robinson-Rechavi M."/>
            <person name="Bouchez O."/>
            <person name="Lampietro C."/>
            <person name="Lopez Roques C."/>
            <person name="Donnadieu C."/>
            <person name="Postlethwait J."/>
            <person name="Bobe J."/>
            <person name="Dillon D."/>
            <person name="Chandos A."/>
            <person name="von Hippel F."/>
            <person name="Guiguen Y."/>
        </authorList>
    </citation>
    <scope>NUCLEOTIDE SEQUENCE</scope>
    <source>
        <strain evidence="1">YG-Jan2019</strain>
    </source>
</reference>
<sequence length="315" mass="33852">MPCVSLIMTGYRERSSSGAFQPGSGEILAGPIPAAIHPTVDETDDRPGYSLCCRRPAAAADPTLSHGADPRVYRTNAAQPPRPSRVGPLPPAVAPTHQDLQDLREALRTELKQEIRDQLSGVGKSLIEEVKTPVASLTLGAGQTTHPNHPQLMGPTRPQSSRDRPVNVGQYRWDSTGRPICLECATARGAWDKAFAVCRRMEASEGIPQGEFCGTASLARQSTVRLPPETEMVVWRLEDLGDSAQGYRGARTLCHLKGGKVPVRLCNPHPFAIDLPQRAALATVSQVDPAATQTGVQVSLQTIGPGEVEVDVRQQ</sequence>
<evidence type="ECO:0000313" key="2">
    <source>
        <dbReference type="Proteomes" id="UP001157502"/>
    </source>
</evidence>
<proteinExistence type="predicted"/>
<protein>
    <submittedName>
        <fullName evidence="1">Uncharacterized protein</fullName>
    </submittedName>
</protein>
<organism evidence="1 2">
    <name type="scientific">Dallia pectoralis</name>
    <name type="common">Alaska blackfish</name>
    <dbReference type="NCBI Taxonomy" id="75939"/>
    <lineage>
        <taxon>Eukaryota</taxon>
        <taxon>Metazoa</taxon>
        <taxon>Chordata</taxon>
        <taxon>Craniata</taxon>
        <taxon>Vertebrata</taxon>
        <taxon>Euteleostomi</taxon>
        <taxon>Actinopterygii</taxon>
        <taxon>Neopterygii</taxon>
        <taxon>Teleostei</taxon>
        <taxon>Protacanthopterygii</taxon>
        <taxon>Esociformes</taxon>
        <taxon>Umbridae</taxon>
        <taxon>Dallia</taxon>
    </lineage>
</organism>
<comment type="caution">
    <text evidence="1">The sequence shown here is derived from an EMBL/GenBank/DDBJ whole genome shotgun (WGS) entry which is preliminary data.</text>
</comment>
<accession>A0ACC2GSZ0</accession>
<dbReference type="EMBL" id="CM055736">
    <property type="protein sequence ID" value="KAJ8006752.1"/>
    <property type="molecule type" value="Genomic_DNA"/>
</dbReference>
<gene>
    <name evidence="1" type="ORF">DPEC_G00110480</name>
</gene>